<evidence type="ECO:0000313" key="1">
    <source>
        <dbReference type="EMBL" id="MFC6784604.1"/>
    </source>
</evidence>
<dbReference type="SUPFAM" id="SSF53756">
    <property type="entry name" value="UDP-Glycosyltransferase/glycogen phosphorylase"/>
    <property type="match status" value="1"/>
</dbReference>
<dbReference type="AlphaFoldDB" id="A0ABD5TAA3"/>
<dbReference type="Proteomes" id="UP001596443">
    <property type="component" value="Unassembled WGS sequence"/>
</dbReference>
<sequence length="367" mass="40658">MRNSAASRSTAPAARARPTDVWVDLASPSHPFFFKALTDAVPDIRTTVTARNKTQTVSLAREVGFEFRTVGRDYEQSVLRMLGIPLRTAQLGIEMPDVDVAVGARNAMCVLAAKARGVPSIHYTDNDICAHMDGLYADALYHRLVAQATHNVVPEAFRTEVLTDRGADPDSVHTYDGFKEDVYVAAFEPDDSFPERLPFDGEPFVVVRPEALQATYVEADTIAPELLTALTDRGINVVYLPRTDDYRAFMEDADPDRVYAPQDALSGLELSWHARCVLTGSGTMAREAARMDTPAVSFFPSEHLSVDQTLIDRGDIYHSRDPVEIAEYVDSLTPADARPRLDRARRVREEVASLTRDLIDAETGEDR</sequence>
<organism evidence="1 2">
    <name type="scientific">Halobaculum halobium</name>
    <dbReference type="NCBI Taxonomy" id="3032281"/>
    <lineage>
        <taxon>Archaea</taxon>
        <taxon>Methanobacteriati</taxon>
        <taxon>Methanobacteriota</taxon>
        <taxon>Stenosarchaea group</taxon>
        <taxon>Halobacteria</taxon>
        <taxon>Halobacteriales</taxon>
        <taxon>Haloferacaceae</taxon>
        <taxon>Halobaculum</taxon>
    </lineage>
</organism>
<name>A0ABD5TAA3_9EURY</name>
<accession>A0ABD5TAA3</accession>
<dbReference type="PANTHER" id="PTHR39662:SF1">
    <property type="entry name" value="DUF354 DOMAIN-CONTAINING PROTEIN"/>
    <property type="match status" value="1"/>
</dbReference>
<dbReference type="Pfam" id="PF04007">
    <property type="entry name" value="DUF354"/>
    <property type="match status" value="1"/>
</dbReference>
<dbReference type="RefSeq" id="WP_284063783.1">
    <property type="nucleotide sequence ID" value="NZ_CP126159.1"/>
</dbReference>
<protein>
    <submittedName>
        <fullName evidence="1">DUF354 domain-containing protein</fullName>
    </submittedName>
</protein>
<keyword evidence="2" id="KW-1185">Reference proteome</keyword>
<comment type="caution">
    <text evidence="1">The sequence shown here is derived from an EMBL/GenBank/DDBJ whole genome shotgun (WGS) entry which is preliminary data.</text>
</comment>
<dbReference type="EMBL" id="JBHSWX010000001">
    <property type="protein sequence ID" value="MFC6784604.1"/>
    <property type="molecule type" value="Genomic_DNA"/>
</dbReference>
<proteinExistence type="predicted"/>
<evidence type="ECO:0000313" key="2">
    <source>
        <dbReference type="Proteomes" id="UP001596443"/>
    </source>
</evidence>
<gene>
    <name evidence="1" type="ORF">ACFQFD_00965</name>
</gene>
<reference evidence="1 2" key="1">
    <citation type="journal article" date="2019" name="Int. J. Syst. Evol. Microbiol.">
        <title>The Global Catalogue of Microorganisms (GCM) 10K type strain sequencing project: providing services to taxonomists for standard genome sequencing and annotation.</title>
        <authorList>
            <consortium name="The Broad Institute Genomics Platform"/>
            <consortium name="The Broad Institute Genome Sequencing Center for Infectious Disease"/>
            <person name="Wu L."/>
            <person name="Ma J."/>
        </authorList>
    </citation>
    <scope>NUCLEOTIDE SEQUENCE [LARGE SCALE GENOMIC DNA]</scope>
    <source>
        <strain evidence="1 2">SYNS20</strain>
    </source>
</reference>
<dbReference type="GeneID" id="81211320"/>
<dbReference type="PANTHER" id="PTHR39662">
    <property type="entry name" value="DUF354 DOMAIN-CONTAINING PROTEIN-RELATED"/>
    <property type="match status" value="1"/>
</dbReference>
<dbReference type="InterPro" id="IPR007152">
    <property type="entry name" value="DUF354"/>
</dbReference>